<dbReference type="Pfam" id="PF01381">
    <property type="entry name" value="HTH_3"/>
    <property type="match status" value="1"/>
</dbReference>
<dbReference type="SMART" id="SM00028">
    <property type="entry name" value="TPR"/>
    <property type="match status" value="3"/>
</dbReference>
<dbReference type="Gene3D" id="1.25.40.10">
    <property type="entry name" value="Tetratricopeptide repeat domain"/>
    <property type="match status" value="1"/>
</dbReference>
<dbReference type="Pfam" id="PF13424">
    <property type="entry name" value="TPR_12"/>
    <property type="match status" value="1"/>
</dbReference>
<dbReference type="InterPro" id="IPR001387">
    <property type="entry name" value="Cro/C1-type_HTH"/>
</dbReference>
<dbReference type="InterPro" id="IPR019734">
    <property type="entry name" value="TPR_rpt"/>
</dbReference>
<dbReference type="AlphaFoldDB" id="A0A1I3ZBV0"/>
<accession>A0A1I3ZBV0</accession>
<dbReference type="GO" id="GO:0003677">
    <property type="term" value="F:DNA binding"/>
    <property type="evidence" value="ECO:0007669"/>
    <property type="project" value="InterPro"/>
</dbReference>
<dbReference type="PROSITE" id="PS50005">
    <property type="entry name" value="TPR"/>
    <property type="match status" value="1"/>
</dbReference>
<feature type="repeat" description="TPR" evidence="1">
    <location>
        <begin position="265"/>
        <end position="298"/>
    </location>
</feature>
<dbReference type="PROSITE" id="PS50943">
    <property type="entry name" value="HTH_CROC1"/>
    <property type="match status" value="1"/>
</dbReference>
<dbReference type="InterPro" id="IPR010982">
    <property type="entry name" value="Lambda_DNA-bd_dom_sf"/>
</dbReference>
<keyword evidence="1" id="KW-0802">TPR repeat</keyword>
<reference evidence="4" key="1">
    <citation type="submission" date="2016-10" db="EMBL/GenBank/DDBJ databases">
        <authorList>
            <person name="Varghese N."/>
            <person name="Submissions S."/>
        </authorList>
    </citation>
    <scope>NUCLEOTIDE SEQUENCE [LARGE SCALE GENOMIC DNA]</scope>
    <source>
        <strain evidence="4">CGMCC 1.3704</strain>
    </source>
</reference>
<name>A0A1I3ZBV0_HALDA</name>
<evidence type="ECO:0000313" key="3">
    <source>
        <dbReference type="EMBL" id="SFK41171.1"/>
    </source>
</evidence>
<dbReference type="OrthoDB" id="252257at2"/>
<dbReference type="EMBL" id="FOSB01000013">
    <property type="protein sequence ID" value="SFK41171.1"/>
    <property type="molecule type" value="Genomic_DNA"/>
</dbReference>
<evidence type="ECO:0000256" key="1">
    <source>
        <dbReference type="PROSITE-ProRule" id="PRU00339"/>
    </source>
</evidence>
<dbReference type="Proteomes" id="UP000183557">
    <property type="component" value="Unassembled WGS sequence"/>
</dbReference>
<protein>
    <submittedName>
        <fullName evidence="3">Helix-turn-helix domain-containing protein</fullName>
    </submittedName>
</protein>
<dbReference type="SMART" id="SM00530">
    <property type="entry name" value="HTH_XRE"/>
    <property type="match status" value="1"/>
</dbReference>
<feature type="domain" description="HTH cro/C1-type" evidence="2">
    <location>
        <begin position="6"/>
        <end position="59"/>
    </location>
</feature>
<proteinExistence type="predicted"/>
<dbReference type="Gene3D" id="1.10.260.40">
    <property type="entry name" value="lambda repressor-like DNA-binding domains"/>
    <property type="match status" value="1"/>
</dbReference>
<dbReference type="STRING" id="240302.BN982_00940"/>
<keyword evidence="4" id="KW-1185">Reference proteome</keyword>
<dbReference type="PROSITE" id="PS50293">
    <property type="entry name" value="TPR_REGION"/>
    <property type="match status" value="1"/>
</dbReference>
<dbReference type="InterPro" id="IPR011990">
    <property type="entry name" value="TPR-like_helical_dom_sf"/>
</dbReference>
<dbReference type="CDD" id="cd00093">
    <property type="entry name" value="HTH_XRE"/>
    <property type="match status" value="1"/>
</dbReference>
<gene>
    <name evidence="3" type="ORF">SAMN04487936_11373</name>
</gene>
<evidence type="ECO:0000259" key="2">
    <source>
        <dbReference type="PROSITE" id="PS50943"/>
    </source>
</evidence>
<dbReference type="SUPFAM" id="SSF47413">
    <property type="entry name" value="lambda repressor-like DNA-binding domains"/>
    <property type="match status" value="1"/>
</dbReference>
<evidence type="ECO:0000313" key="4">
    <source>
        <dbReference type="Proteomes" id="UP000183557"/>
    </source>
</evidence>
<dbReference type="RefSeq" id="WP_075037953.1">
    <property type="nucleotide sequence ID" value="NZ_FOSB01000013.1"/>
</dbReference>
<sequence length="423" mass="50979">MKGSLIKQHRKYKNMTLEDLASGICSVSYLSKIEHDTINASDDIYRLLGERLNINLTNINQEFDHAIHQDILDWHEVIQRRDSTLMEEYYQNCTNALKKNQNTELNNLYKIVKSRHTMKLNHAPLSEDDLKEINDLYPYTNDEYKFFYHKTVGIHYLLKNNQIKNALHHFHQTEQLLRKLPFNDSETYFHLALSYSKTRAAIESNYYAHMALEGYIKDLDYDRTIDTYMIIAINYRSMDIYSIAEEYFKKLIKIAKYRLKSVDERRVYHNLGYIYANQERYEEALELIDKAFNMTIDVRDDFFYTNTIYLLATTNYYAGNVDKAWEYIEQGEKSAEEHDDQFFKHRFFVLRNTILENTLEDFFIEELENEIIPFARENNEYGDYKNYCEMLGDLYYEKRMYKKAAMYYKEVNNYRKTQKKDLL</sequence>
<organism evidence="3 4">
    <name type="scientific">Halobacillus dabanensis</name>
    <dbReference type="NCBI Taxonomy" id="240302"/>
    <lineage>
        <taxon>Bacteria</taxon>
        <taxon>Bacillati</taxon>
        <taxon>Bacillota</taxon>
        <taxon>Bacilli</taxon>
        <taxon>Bacillales</taxon>
        <taxon>Bacillaceae</taxon>
        <taxon>Halobacillus</taxon>
    </lineage>
</organism>
<dbReference type="SUPFAM" id="SSF48452">
    <property type="entry name" value="TPR-like"/>
    <property type="match status" value="1"/>
</dbReference>